<reference evidence="3" key="1">
    <citation type="submission" date="2022-01" db="EMBL/GenBank/DDBJ databases">
        <authorList>
            <person name="King R."/>
        </authorList>
    </citation>
    <scope>NUCLEOTIDE SEQUENCE</scope>
</reference>
<reference evidence="3" key="2">
    <citation type="submission" date="2022-10" db="EMBL/GenBank/DDBJ databases">
        <authorList>
            <consortium name="ENA_rothamsted_submissions"/>
            <consortium name="culmorum"/>
            <person name="King R."/>
        </authorList>
    </citation>
    <scope>NUCLEOTIDE SEQUENCE</scope>
</reference>
<dbReference type="Pfam" id="PF16064">
    <property type="entry name" value="DUF4806"/>
    <property type="match status" value="1"/>
</dbReference>
<gene>
    <name evidence="3" type="ORF">PHAECO_LOCUS11921</name>
</gene>
<dbReference type="OrthoDB" id="10069532at2759"/>
<dbReference type="EMBL" id="OU896714">
    <property type="protein sequence ID" value="CAG9824206.1"/>
    <property type="molecule type" value="Genomic_DNA"/>
</dbReference>
<evidence type="ECO:0000256" key="1">
    <source>
        <dbReference type="SAM" id="MobiDB-lite"/>
    </source>
</evidence>
<dbReference type="PANTHER" id="PTHR34153:SF2">
    <property type="entry name" value="SI:CH211-262H13.3-RELATED"/>
    <property type="match status" value="1"/>
</dbReference>
<feature type="region of interest" description="Disordered" evidence="1">
    <location>
        <begin position="130"/>
        <end position="174"/>
    </location>
</feature>
<evidence type="ECO:0000259" key="2">
    <source>
        <dbReference type="Pfam" id="PF16064"/>
    </source>
</evidence>
<proteinExistence type="predicted"/>
<feature type="region of interest" description="Disordered" evidence="1">
    <location>
        <begin position="101"/>
        <end position="120"/>
    </location>
</feature>
<organism evidence="3 4">
    <name type="scientific">Phaedon cochleariae</name>
    <name type="common">Mustard beetle</name>
    <dbReference type="NCBI Taxonomy" id="80249"/>
    <lineage>
        <taxon>Eukaryota</taxon>
        <taxon>Metazoa</taxon>
        <taxon>Ecdysozoa</taxon>
        <taxon>Arthropoda</taxon>
        <taxon>Hexapoda</taxon>
        <taxon>Insecta</taxon>
        <taxon>Pterygota</taxon>
        <taxon>Neoptera</taxon>
        <taxon>Endopterygota</taxon>
        <taxon>Coleoptera</taxon>
        <taxon>Polyphaga</taxon>
        <taxon>Cucujiformia</taxon>
        <taxon>Chrysomeloidea</taxon>
        <taxon>Chrysomelidae</taxon>
        <taxon>Chrysomelinae</taxon>
        <taxon>Chrysomelini</taxon>
        <taxon>Phaedon</taxon>
    </lineage>
</organism>
<dbReference type="PANTHER" id="PTHR34153">
    <property type="entry name" value="SI:CH211-262H13.3-RELATED-RELATED"/>
    <property type="match status" value="1"/>
</dbReference>
<dbReference type="Proteomes" id="UP001153737">
    <property type="component" value="Chromosome 8"/>
</dbReference>
<evidence type="ECO:0000313" key="3">
    <source>
        <dbReference type="EMBL" id="CAG9824206.1"/>
    </source>
</evidence>
<keyword evidence="4" id="KW-1185">Reference proteome</keyword>
<evidence type="ECO:0000313" key="4">
    <source>
        <dbReference type="Proteomes" id="UP001153737"/>
    </source>
</evidence>
<dbReference type="AlphaFoldDB" id="A0A9N9X532"/>
<protein>
    <recommendedName>
        <fullName evidence="2">DUF4806 domain-containing protein</fullName>
    </recommendedName>
</protein>
<sequence>MTFVIVEWKDSGVSVINSSWLTPMKKEAYWPPCKEQKVFNKIIKEQDPHINGSWALHEVKRCMFETDDFEKAKKKCIEAEDTSNLESDDIDSIRRRKLRAKKNFSSSEDDEPLRKIKKIPERPPRFHHIVTNNAQENSCKPSNPDSVLSSGTSTPTSSFSLLSSTPTNNDTHTLGRSIQVTPVRTNLGTNTNINNSLGFDRNILSLLYHIKEQNEQILNHLNKKPPEVGTLPNDLPIEIPLKEIEQIEELEIFLKSDVNLSGMVSYLSTLGGKDRTSKTNNILRHLLTDQLATSFNFRGKRQKRPFCELSLSDCIVRAVKKTESATNAQVEAIIKVWLKHAPQRWMKKNAH</sequence>
<feature type="domain" description="DUF4806" evidence="2">
    <location>
        <begin position="236"/>
        <end position="318"/>
    </location>
</feature>
<dbReference type="InterPro" id="IPR032071">
    <property type="entry name" value="DUF4806"/>
</dbReference>
<feature type="compositionally biased region" description="Low complexity" evidence="1">
    <location>
        <begin position="146"/>
        <end position="167"/>
    </location>
</feature>
<name>A0A9N9X532_PHACE</name>
<feature type="compositionally biased region" description="Polar residues" evidence="1">
    <location>
        <begin position="130"/>
        <end position="145"/>
    </location>
</feature>
<accession>A0A9N9X532</accession>